<protein>
    <submittedName>
        <fullName evidence="5">Aspartyl/asparaginyl beta-hydroxylase</fullName>
    </submittedName>
</protein>
<dbReference type="AlphaFoldDB" id="A0A1Z4LIB8"/>
<feature type="domain" description="Aspartyl/asparaginy/proline hydroxylase" evidence="4">
    <location>
        <begin position="50"/>
        <end position="206"/>
    </location>
</feature>
<dbReference type="InterPro" id="IPR007803">
    <property type="entry name" value="Asp/Arg/Pro-Hydrxlase"/>
</dbReference>
<evidence type="ECO:0000259" key="4">
    <source>
        <dbReference type="Pfam" id="PF05118"/>
    </source>
</evidence>
<accession>A0A1Z4LIB8</accession>
<name>A0A1Z4LIB8_9CYAN</name>
<dbReference type="GO" id="GO:0016020">
    <property type="term" value="C:membrane"/>
    <property type="evidence" value="ECO:0007669"/>
    <property type="project" value="TreeGrafter"/>
</dbReference>
<evidence type="ECO:0000313" key="6">
    <source>
        <dbReference type="Proteomes" id="UP000218418"/>
    </source>
</evidence>
<dbReference type="OrthoDB" id="21665at2"/>
<evidence type="ECO:0000256" key="1">
    <source>
        <dbReference type="ARBA" id="ARBA00007730"/>
    </source>
</evidence>
<dbReference type="PANTHER" id="PTHR46332:SF5">
    <property type="entry name" value="ASPARTATE BETA-HYDROXYLASE DOMAIN CONTAINING 2"/>
    <property type="match status" value="1"/>
</dbReference>
<evidence type="ECO:0000313" key="5">
    <source>
        <dbReference type="EMBL" id="BAY80977.1"/>
    </source>
</evidence>
<dbReference type="PANTHER" id="PTHR46332">
    <property type="entry name" value="ASPARTATE BETA-HYDROXYLASE DOMAIN-CONTAINING PROTEIN 2"/>
    <property type="match status" value="1"/>
</dbReference>
<dbReference type="InterPro" id="IPR051821">
    <property type="entry name" value="Asp/Asn_beta-hydroxylase"/>
</dbReference>
<dbReference type="GO" id="GO:0051213">
    <property type="term" value="F:dioxygenase activity"/>
    <property type="evidence" value="ECO:0007669"/>
    <property type="project" value="UniProtKB-KW"/>
</dbReference>
<evidence type="ECO:0000256" key="2">
    <source>
        <dbReference type="ARBA" id="ARBA00022964"/>
    </source>
</evidence>
<dbReference type="EMBL" id="AP018227">
    <property type="protein sequence ID" value="BAY80977.1"/>
    <property type="molecule type" value="Genomic_DNA"/>
</dbReference>
<dbReference type="SUPFAM" id="SSF51197">
    <property type="entry name" value="Clavaminate synthase-like"/>
    <property type="match status" value="1"/>
</dbReference>
<proteinExistence type="inferred from homology"/>
<keyword evidence="3" id="KW-0560">Oxidoreductase</keyword>
<evidence type="ECO:0000256" key="3">
    <source>
        <dbReference type="ARBA" id="ARBA00023002"/>
    </source>
</evidence>
<keyword evidence="6" id="KW-1185">Reference proteome</keyword>
<dbReference type="InterPro" id="IPR027443">
    <property type="entry name" value="IPNS-like_sf"/>
</dbReference>
<dbReference type="Pfam" id="PF05118">
    <property type="entry name" value="Asp_Arg_Hydrox"/>
    <property type="match status" value="1"/>
</dbReference>
<dbReference type="Proteomes" id="UP000218418">
    <property type="component" value="Chromosome"/>
</dbReference>
<comment type="similarity">
    <text evidence="1">Belongs to the aspartyl/asparaginyl beta-hydroxylase family.</text>
</comment>
<reference evidence="5 6" key="1">
    <citation type="submission" date="2017-06" db="EMBL/GenBank/DDBJ databases">
        <title>Genome sequencing of cyanobaciteial culture collection at National Institute for Environmental Studies (NIES).</title>
        <authorList>
            <person name="Hirose Y."/>
            <person name="Shimura Y."/>
            <person name="Fujisawa T."/>
            <person name="Nakamura Y."/>
            <person name="Kawachi M."/>
        </authorList>
    </citation>
    <scope>NUCLEOTIDE SEQUENCE [LARGE SCALE GENOMIC DNA]</scope>
    <source>
        <strain evidence="5 6">NIES-267</strain>
    </source>
</reference>
<keyword evidence="2" id="KW-0223">Dioxygenase</keyword>
<gene>
    <name evidence="5" type="ORF">NIES267_04420</name>
</gene>
<organism evidence="5 6">
    <name type="scientific">Calothrix parasitica NIES-267</name>
    <dbReference type="NCBI Taxonomy" id="1973488"/>
    <lineage>
        <taxon>Bacteria</taxon>
        <taxon>Bacillati</taxon>
        <taxon>Cyanobacteriota</taxon>
        <taxon>Cyanophyceae</taxon>
        <taxon>Nostocales</taxon>
        <taxon>Calotrichaceae</taxon>
        <taxon>Calothrix</taxon>
    </lineage>
</organism>
<sequence length="253" mass="29628">MQSLSKGFVKQLEKLLTKDGWLERWIAKNSLVGDSVFFEEEQFPWSKDLEANWTVIRKELDQVLERVDDLPNFQDISKRQSRIANDNRWKTYFFYAFGFKATKNCERCPETTKLLEQIPGMKVAFFSILAPGKHIPKHRGKLKTFIRYHLGLIVPEPKENCKIQVADEIKYWEEGKSLIFDDTFYHEVWNDTDGYRVVLFLDIARPLKFPVNVISSLANKFITATPIVKDAKASHKAWEDKFDKKTESKELIS</sequence>
<dbReference type="Gene3D" id="2.60.120.330">
    <property type="entry name" value="B-lactam Antibiotic, Isopenicillin N Synthase, Chain"/>
    <property type="match status" value="1"/>
</dbReference>